<keyword evidence="9" id="KW-0408">Iron</keyword>
<feature type="transmembrane region" description="Helical" evidence="10">
    <location>
        <begin position="212"/>
        <end position="230"/>
    </location>
</feature>
<dbReference type="PROSITE" id="PS50836">
    <property type="entry name" value="DOMON"/>
    <property type="match status" value="1"/>
</dbReference>
<organism evidence="14 15">
    <name type="scientific">Coptis chinensis</name>
    <dbReference type="NCBI Taxonomy" id="261450"/>
    <lineage>
        <taxon>Eukaryota</taxon>
        <taxon>Viridiplantae</taxon>
        <taxon>Streptophyta</taxon>
        <taxon>Embryophyta</taxon>
        <taxon>Tracheophyta</taxon>
        <taxon>Spermatophyta</taxon>
        <taxon>Magnoliopsida</taxon>
        <taxon>Ranunculales</taxon>
        <taxon>Ranunculaceae</taxon>
        <taxon>Coptidoideae</taxon>
        <taxon>Coptis</taxon>
    </lineage>
</organism>
<dbReference type="Pfam" id="PF03188">
    <property type="entry name" value="Cytochrom_B561"/>
    <property type="match status" value="1"/>
</dbReference>
<dbReference type="CDD" id="cd09629">
    <property type="entry name" value="DOMON_CIL1_like"/>
    <property type="match status" value="1"/>
</dbReference>
<dbReference type="EMBL" id="JADFTS010000009">
    <property type="protein sequence ID" value="KAF9590428.1"/>
    <property type="molecule type" value="Genomic_DNA"/>
</dbReference>
<dbReference type="OrthoDB" id="2419613at2759"/>
<keyword evidence="7 8" id="KW-0472">Membrane</keyword>
<evidence type="ECO:0000259" key="12">
    <source>
        <dbReference type="PROSITE" id="PS50836"/>
    </source>
</evidence>
<evidence type="ECO:0000256" key="1">
    <source>
        <dbReference type="ARBA" id="ARBA00004370"/>
    </source>
</evidence>
<feature type="binding site" description="axial binding residue" evidence="9">
    <location>
        <position position="317"/>
    </location>
    <ligand>
        <name>heme b</name>
        <dbReference type="ChEBI" id="CHEBI:60344"/>
        <label>1</label>
    </ligand>
    <ligandPart>
        <name>Fe</name>
        <dbReference type="ChEBI" id="CHEBI:18248"/>
    </ligandPart>
</feature>
<evidence type="ECO:0000256" key="9">
    <source>
        <dbReference type="PIRSR" id="PIRSR037471-1"/>
    </source>
</evidence>
<name>A0A835H4B5_9MAGN</name>
<evidence type="ECO:0000256" key="10">
    <source>
        <dbReference type="SAM" id="Phobius"/>
    </source>
</evidence>
<evidence type="ECO:0000256" key="7">
    <source>
        <dbReference type="ARBA" id="ARBA00023136"/>
    </source>
</evidence>
<feature type="binding site" description="axial binding residue" evidence="9">
    <location>
        <position position="211"/>
    </location>
    <ligand>
        <name>heme b</name>
        <dbReference type="ChEBI" id="CHEBI:60344"/>
        <label>1</label>
    </ligand>
    <ligandPart>
        <name>Fe</name>
        <dbReference type="ChEBI" id="CHEBI:18248"/>
    </ligandPart>
</feature>
<protein>
    <recommendedName>
        <fullName evidence="8">Cytochrome b561 and DOMON domain-containing protein</fullName>
    </recommendedName>
</protein>
<feature type="transmembrane region" description="Helical" evidence="10">
    <location>
        <begin position="242"/>
        <end position="263"/>
    </location>
</feature>
<evidence type="ECO:0000256" key="3">
    <source>
        <dbReference type="ARBA" id="ARBA00022692"/>
    </source>
</evidence>
<reference evidence="14 15" key="1">
    <citation type="submission" date="2020-10" db="EMBL/GenBank/DDBJ databases">
        <title>The Coptis chinensis genome and diversification of protoberbering-type alkaloids.</title>
        <authorList>
            <person name="Wang B."/>
            <person name="Shu S."/>
            <person name="Song C."/>
            <person name="Liu Y."/>
        </authorList>
    </citation>
    <scope>NUCLEOTIDE SEQUENCE [LARGE SCALE GENOMIC DNA]</scope>
    <source>
        <strain evidence="14">HL-2020</strain>
        <tissue evidence="14">Leaf</tissue>
    </source>
</reference>
<dbReference type="InterPro" id="IPR045265">
    <property type="entry name" value="AIR12_DOMON"/>
</dbReference>
<accession>A0A835H4B5</accession>
<dbReference type="GO" id="GO:0016020">
    <property type="term" value="C:membrane"/>
    <property type="evidence" value="ECO:0007669"/>
    <property type="project" value="UniProtKB-SubCell"/>
</dbReference>
<feature type="binding site" description="axial binding residue" evidence="9">
    <location>
        <position position="280"/>
    </location>
    <ligand>
        <name>heme b</name>
        <dbReference type="ChEBI" id="CHEBI:60344"/>
        <label>1</label>
    </ligand>
    <ligandPart>
        <name>Fe</name>
        <dbReference type="ChEBI" id="CHEBI:18248"/>
    </ligandPart>
</feature>
<sequence>MVSSCCSLVLVFLALFLLFQPCTSSSSTCTSQILSKNRLFANCTDLPSLSSYLHWTYTPSKSILNLAFIAPPTSPNGWISWAINPIAPKMVGSQALIAYQQDNGLMTVKTFNVSRYSGFGPSPISFEVQEMEAVYANDVLSIFATIVLPKNMGPVLNQVWQVGSSVTNGIPNAHSFKDENLKSMAVLDLTKGETSGAAAVDDKRIKWKLCHGIVNVLAWEFMFPFGLTTARYLSIFQSAIPCWFYIHVFCPVSASLLGLVGGGTGLMLGNESKGVQHTSHRNMGIALIALVALRLLIGFFLRPKKEHKYRKCWKFCHHGFGYDITVLGIVNAYVGLDIFDVAKKWKIAYIVVLAVWGVIIVMLEAVTWKIVLDRKSNNSAKPCDGNEKA</sequence>
<dbReference type="PANTHER" id="PTHR23130:SF195">
    <property type="entry name" value="CYTOCHROME B561 AND DOMON DOMAIN-CONTAINING PROTEIN"/>
    <property type="match status" value="1"/>
</dbReference>
<dbReference type="Pfam" id="PF04526">
    <property type="entry name" value="DUF568"/>
    <property type="match status" value="1"/>
</dbReference>
<feature type="transmembrane region" description="Helical" evidence="10">
    <location>
        <begin position="283"/>
        <end position="303"/>
    </location>
</feature>
<feature type="domain" description="DOMON" evidence="12">
    <location>
        <begin position="49"/>
        <end position="163"/>
    </location>
</feature>
<keyword evidence="9" id="KW-0479">Metal-binding</keyword>
<dbReference type="PANTHER" id="PTHR23130">
    <property type="entry name" value="CYTOCHROME B561 AND DOMON DOMAIN-CONTAINING PROTEIN"/>
    <property type="match status" value="1"/>
</dbReference>
<proteinExistence type="predicted"/>
<gene>
    <name evidence="14" type="ORF">IFM89_035263</name>
</gene>
<evidence type="ECO:0000256" key="8">
    <source>
        <dbReference type="PIRNR" id="PIRNR037471"/>
    </source>
</evidence>
<dbReference type="InterPro" id="IPR017214">
    <property type="entry name" value="UCP037471"/>
</dbReference>
<comment type="subcellular location">
    <subcellularLocation>
        <location evidence="1">Membrane</location>
    </subcellularLocation>
</comment>
<dbReference type="Gene3D" id="1.20.120.1770">
    <property type="match status" value="1"/>
</dbReference>
<evidence type="ECO:0000313" key="15">
    <source>
        <dbReference type="Proteomes" id="UP000631114"/>
    </source>
</evidence>
<comment type="cofactor">
    <cofactor evidence="8">
        <name>heme b</name>
        <dbReference type="ChEBI" id="CHEBI:60344"/>
    </cofactor>
    <text evidence="8">Binds 2 heme b groups non-covalently.</text>
</comment>
<feature type="transmembrane region" description="Helical" evidence="10">
    <location>
        <begin position="347"/>
        <end position="371"/>
    </location>
</feature>
<feature type="signal peptide" evidence="11">
    <location>
        <begin position="1"/>
        <end position="24"/>
    </location>
</feature>
<keyword evidence="3 10" id="KW-0812">Transmembrane</keyword>
<keyword evidence="6 10" id="KW-1133">Transmembrane helix</keyword>
<dbReference type="GO" id="GO:0046872">
    <property type="term" value="F:metal ion binding"/>
    <property type="evidence" value="ECO:0007669"/>
    <property type="project" value="UniProtKB-KW"/>
</dbReference>
<evidence type="ECO:0000259" key="13">
    <source>
        <dbReference type="PROSITE" id="PS50939"/>
    </source>
</evidence>
<keyword evidence="4 11" id="KW-0732">Signal</keyword>
<dbReference type="CDD" id="cd08760">
    <property type="entry name" value="Cyt_b561_FRRS1_like"/>
    <property type="match status" value="1"/>
</dbReference>
<evidence type="ECO:0000256" key="11">
    <source>
        <dbReference type="SAM" id="SignalP"/>
    </source>
</evidence>
<dbReference type="Proteomes" id="UP000631114">
    <property type="component" value="Unassembled WGS sequence"/>
</dbReference>
<feature type="binding site" description="axial binding residue" evidence="9">
    <location>
        <position position="247"/>
    </location>
    <ligand>
        <name>heme b</name>
        <dbReference type="ChEBI" id="CHEBI:60344"/>
        <label>1</label>
    </ligand>
    <ligandPart>
        <name>Fe</name>
        <dbReference type="ChEBI" id="CHEBI:18248"/>
    </ligandPart>
</feature>
<dbReference type="AlphaFoldDB" id="A0A835H4B5"/>
<comment type="caution">
    <text evidence="14">The sequence shown here is derived from an EMBL/GenBank/DDBJ whole genome shotgun (WGS) entry which is preliminary data.</text>
</comment>
<dbReference type="SMART" id="SM00665">
    <property type="entry name" value="B561"/>
    <property type="match status" value="1"/>
</dbReference>
<keyword evidence="5 8" id="KW-0249">Electron transport</keyword>
<keyword evidence="15" id="KW-1185">Reference proteome</keyword>
<evidence type="ECO:0000313" key="14">
    <source>
        <dbReference type="EMBL" id="KAF9590428.1"/>
    </source>
</evidence>
<dbReference type="PROSITE" id="PS50939">
    <property type="entry name" value="CYTOCHROME_B561"/>
    <property type="match status" value="1"/>
</dbReference>
<feature type="chain" id="PRO_5032615549" description="Cytochrome b561 and DOMON domain-containing protein" evidence="11">
    <location>
        <begin position="25"/>
        <end position="389"/>
    </location>
</feature>
<evidence type="ECO:0000256" key="2">
    <source>
        <dbReference type="ARBA" id="ARBA00022448"/>
    </source>
</evidence>
<evidence type="ECO:0000256" key="6">
    <source>
        <dbReference type="ARBA" id="ARBA00022989"/>
    </source>
</evidence>
<evidence type="ECO:0000256" key="4">
    <source>
        <dbReference type="ARBA" id="ARBA00022729"/>
    </source>
</evidence>
<dbReference type="PIRSF" id="PIRSF037471">
    <property type="entry name" value="UCP037471"/>
    <property type="match status" value="1"/>
</dbReference>
<feature type="transmembrane region" description="Helical" evidence="10">
    <location>
        <begin position="315"/>
        <end position="335"/>
    </location>
</feature>
<feature type="domain" description="Cytochrome b561" evidence="13">
    <location>
        <begin position="170"/>
        <end position="372"/>
    </location>
</feature>
<dbReference type="InterPro" id="IPR006593">
    <property type="entry name" value="Cyt_b561/ferric_Rdtase_TM"/>
</dbReference>
<keyword evidence="2 8" id="KW-0813">Transport</keyword>
<evidence type="ECO:0000256" key="5">
    <source>
        <dbReference type="ARBA" id="ARBA00022982"/>
    </source>
</evidence>
<dbReference type="InterPro" id="IPR005018">
    <property type="entry name" value="DOMON_domain"/>
</dbReference>